<evidence type="ECO:0000256" key="7">
    <source>
        <dbReference type="ARBA" id="ARBA00022884"/>
    </source>
</evidence>
<keyword evidence="4" id="KW-0255">Endonuclease</keyword>
<dbReference type="PANTHER" id="PTHR30001:SF1">
    <property type="entry name" value="RIBONUCLEASE E_G-LIKE PROTEIN, CHLOROPLASTIC"/>
    <property type="match status" value="1"/>
</dbReference>
<comment type="cofactor">
    <cofactor evidence="1">
        <name>Mg(2+)</name>
        <dbReference type="ChEBI" id="CHEBI:18420"/>
    </cofactor>
</comment>
<dbReference type="GO" id="GO:0016787">
    <property type="term" value="F:hydrolase activity"/>
    <property type="evidence" value="ECO:0007669"/>
    <property type="project" value="UniProtKB-KW"/>
</dbReference>
<dbReference type="Proteomes" id="UP000233742">
    <property type="component" value="Chromosome"/>
</dbReference>
<dbReference type="AlphaFoldDB" id="A0A2K9EL61"/>
<accession>A0A2K9EL61</accession>
<organism evidence="9 10">
    <name type="scientific">Paracoccus tegillarcae</name>
    <dbReference type="NCBI Taxonomy" id="1529068"/>
    <lineage>
        <taxon>Bacteria</taxon>
        <taxon>Pseudomonadati</taxon>
        <taxon>Pseudomonadota</taxon>
        <taxon>Alphaproteobacteria</taxon>
        <taxon>Rhodobacterales</taxon>
        <taxon>Paracoccaceae</taxon>
        <taxon>Paracoccus</taxon>
    </lineage>
</organism>
<keyword evidence="5" id="KW-0378">Hydrolase</keyword>
<evidence type="ECO:0000313" key="9">
    <source>
        <dbReference type="EMBL" id="AUH32335.1"/>
    </source>
</evidence>
<dbReference type="OrthoDB" id="9804278at2"/>
<keyword evidence="7" id="KW-0694">RNA-binding</keyword>
<feature type="domain" description="RNA-binding protein AU-1/Ribonuclease E/G" evidence="8">
    <location>
        <begin position="105"/>
        <end position="193"/>
    </location>
</feature>
<dbReference type="GO" id="GO:0006364">
    <property type="term" value="P:rRNA processing"/>
    <property type="evidence" value="ECO:0007669"/>
    <property type="project" value="TreeGrafter"/>
</dbReference>
<keyword evidence="6" id="KW-0460">Magnesium</keyword>
<evidence type="ECO:0000256" key="4">
    <source>
        <dbReference type="ARBA" id="ARBA00022759"/>
    </source>
</evidence>
<evidence type="ECO:0000259" key="8">
    <source>
        <dbReference type="Pfam" id="PF10150"/>
    </source>
</evidence>
<proteinExistence type="predicted"/>
<dbReference type="GO" id="GO:0004519">
    <property type="term" value="F:endonuclease activity"/>
    <property type="evidence" value="ECO:0007669"/>
    <property type="project" value="UniProtKB-KW"/>
</dbReference>
<protein>
    <submittedName>
        <fullName evidence="9">Ribonuclease G</fullName>
    </submittedName>
</protein>
<reference evidence="9 10" key="1">
    <citation type="submission" date="2017-12" db="EMBL/GenBank/DDBJ databases">
        <authorList>
            <person name="Hurst M.R.H."/>
        </authorList>
    </citation>
    <scope>NUCLEOTIDE SEQUENCE [LARGE SCALE GENOMIC DNA]</scope>
    <source>
        <strain evidence="9 10">BM15</strain>
    </source>
</reference>
<dbReference type="GO" id="GO:0003723">
    <property type="term" value="F:RNA binding"/>
    <property type="evidence" value="ECO:0007669"/>
    <property type="project" value="UniProtKB-KW"/>
</dbReference>
<sequence>MKGRQIILGQLFGAKAAALVQDGQLIDLFTDYSTLTPLAPGAICRGVVDRLVKGQGGVFLRLPNGARGYLRDRNGLSEGQRLLVQISGVADENKATPVTARLLFRGRHGIVTPGRPGVNVSRSIRDDELRAELQALGANLMAKADPQCGLILRSAAAGADAEEIRAELAPLIAMVGDMLAETDGPPELLLDAPGPHDAAWIDWAEPAPDQVDDAEGAFEQLGVTEMIEDLLAPDVALPSGASAAIQPTRALLAIDVNTGGDTSPAAGLKANIALARELPRQLRLRGLGGQVIVDFAPMPKRDRATLDQVLKSAFKGEAAETVLVGWTKMGLYEISRKRDRAALSALALAAKRRS</sequence>
<keyword evidence="3" id="KW-0479">Metal-binding</keyword>
<name>A0A2K9EL61_9RHOB</name>
<dbReference type="PANTHER" id="PTHR30001">
    <property type="entry name" value="RIBONUCLEASE"/>
    <property type="match status" value="1"/>
</dbReference>
<keyword evidence="10" id="KW-1185">Reference proteome</keyword>
<evidence type="ECO:0000256" key="2">
    <source>
        <dbReference type="ARBA" id="ARBA00022722"/>
    </source>
</evidence>
<gene>
    <name evidence="9" type="ORF">CUV01_02060</name>
</gene>
<dbReference type="GO" id="GO:0004540">
    <property type="term" value="F:RNA nuclease activity"/>
    <property type="evidence" value="ECO:0007669"/>
    <property type="project" value="InterPro"/>
</dbReference>
<dbReference type="GO" id="GO:0005737">
    <property type="term" value="C:cytoplasm"/>
    <property type="evidence" value="ECO:0007669"/>
    <property type="project" value="TreeGrafter"/>
</dbReference>
<dbReference type="RefSeq" id="WP_101459013.1">
    <property type="nucleotide sequence ID" value="NZ_CP025408.1"/>
</dbReference>
<dbReference type="Pfam" id="PF10150">
    <property type="entry name" value="RNase_E_G"/>
    <property type="match status" value="2"/>
</dbReference>
<evidence type="ECO:0000313" key="10">
    <source>
        <dbReference type="Proteomes" id="UP000233742"/>
    </source>
</evidence>
<feature type="domain" description="RNA-binding protein AU-1/Ribonuclease E/G" evidence="8">
    <location>
        <begin position="212"/>
        <end position="338"/>
    </location>
</feature>
<dbReference type="InterPro" id="IPR019307">
    <property type="entry name" value="RNA-bd_AU-1/RNase_E/G"/>
</dbReference>
<dbReference type="KEGG" id="paro:CUV01_02060"/>
<evidence type="ECO:0000256" key="1">
    <source>
        <dbReference type="ARBA" id="ARBA00001946"/>
    </source>
</evidence>
<dbReference type="EMBL" id="CP025408">
    <property type="protein sequence ID" value="AUH32335.1"/>
    <property type="molecule type" value="Genomic_DNA"/>
</dbReference>
<evidence type="ECO:0000256" key="6">
    <source>
        <dbReference type="ARBA" id="ARBA00022842"/>
    </source>
</evidence>
<evidence type="ECO:0000256" key="5">
    <source>
        <dbReference type="ARBA" id="ARBA00022801"/>
    </source>
</evidence>
<keyword evidence="2" id="KW-0540">Nuclease</keyword>
<evidence type="ECO:0000256" key="3">
    <source>
        <dbReference type="ARBA" id="ARBA00022723"/>
    </source>
</evidence>
<dbReference type="InterPro" id="IPR004659">
    <property type="entry name" value="RNase_E/G"/>
</dbReference>
<dbReference type="GO" id="GO:0046872">
    <property type="term" value="F:metal ion binding"/>
    <property type="evidence" value="ECO:0007669"/>
    <property type="project" value="UniProtKB-KW"/>
</dbReference>